<dbReference type="RefSeq" id="WP_273703928.1">
    <property type="nucleotide sequence ID" value="NZ_JDSS02000038.1"/>
</dbReference>
<reference evidence="1 2" key="1">
    <citation type="submission" date="2014-07" db="EMBL/GenBank/DDBJ databases">
        <title>Expanding our view of genomic diversity in Candidatus Accumulibacter clades.</title>
        <authorList>
            <person name="Skennerton C.T."/>
            <person name="Barr J.J."/>
            <person name="Slater F.R."/>
            <person name="Bond P.L."/>
            <person name="Tyson G.W."/>
        </authorList>
    </citation>
    <scope>NUCLEOTIDE SEQUENCE [LARGE SCALE GENOMIC DNA]</scope>
    <source>
        <strain evidence="2">SK-01</strain>
    </source>
</reference>
<name>A0A084XW39_9PROT</name>
<dbReference type="EMBL" id="JDSS02000038">
    <property type="protein sequence ID" value="KFB66683.1"/>
    <property type="molecule type" value="Genomic_DNA"/>
</dbReference>
<protein>
    <submittedName>
        <fullName evidence="1">Uncharacterized protein</fullName>
    </submittedName>
</protein>
<proteinExistence type="predicted"/>
<gene>
    <name evidence="1" type="ORF">CAPSK01_003947</name>
</gene>
<comment type="caution">
    <text evidence="1">The sequence shown here is derived from an EMBL/GenBank/DDBJ whole genome shotgun (WGS) entry which is preliminary data.</text>
</comment>
<accession>A0A084XW39</accession>
<evidence type="ECO:0000313" key="1">
    <source>
        <dbReference type="EMBL" id="KFB66683.1"/>
    </source>
</evidence>
<dbReference type="AlphaFoldDB" id="A0A084XW39"/>
<dbReference type="STRING" id="1457154.CAPSK01_003947"/>
<sequence>MSDTLLTFKDALAIATGCLDYKGGYDGNEYEVYQDGIKTVIAALTRASEVGLADTQVAALCSLGYLIINLGQGVKNET</sequence>
<evidence type="ECO:0000313" key="2">
    <source>
        <dbReference type="Proteomes" id="UP000019812"/>
    </source>
</evidence>
<dbReference type="Proteomes" id="UP000019812">
    <property type="component" value="Unassembled WGS sequence"/>
</dbReference>
<organism evidence="1 2">
    <name type="scientific">Candidatus Accumulibacter vicinus</name>
    <dbReference type="NCBI Taxonomy" id="2954382"/>
    <lineage>
        <taxon>Bacteria</taxon>
        <taxon>Pseudomonadati</taxon>
        <taxon>Pseudomonadota</taxon>
        <taxon>Betaproteobacteria</taxon>
        <taxon>Candidatus Accumulibacter</taxon>
    </lineage>
</organism>